<evidence type="ECO:0000256" key="3">
    <source>
        <dbReference type="ARBA" id="ARBA00022691"/>
    </source>
</evidence>
<dbReference type="InterPro" id="IPR002935">
    <property type="entry name" value="SAM_O-MeTrfase"/>
</dbReference>
<dbReference type="InterPro" id="IPR029063">
    <property type="entry name" value="SAM-dependent_MTases_sf"/>
</dbReference>
<dbReference type="Gene3D" id="3.40.50.150">
    <property type="entry name" value="Vaccinia Virus protein VP39"/>
    <property type="match status" value="1"/>
</dbReference>
<dbReference type="EMBL" id="MU853611">
    <property type="protein sequence ID" value="KAK4141484.1"/>
    <property type="molecule type" value="Genomic_DNA"/>
</dbReference>
<gene>
    <name evidence="5" type="ORF">C8A04DRAFT_39094</name>
</gene>
<sequence>MLTSVLSFTPEQAATVTEYCTNHSEDVSPSLKELWDRTVSEFDDSDKMSSPLQSATFKFLAELLRPRRILEIGCYTGYSALTWYEATINTRAEITSLELDSKMIAASKRTFARYGVEDRVKLIEGPAQESLQKLTGTFDLIFVDANKDGYETYVKQILDKNLLARDGVIIADNIFARGMTISEDCNPHLPEKVRPYWTANGKALQKFNTFLKNDPRVDVVLLPVFDGLTLIKLKPLLN</sequence>
<dbReference type="GeneID" id="87821074"/>
<proteinExistence type="inferred from homology"/>
<accession>A0AAN6UYZ7</accession>
<dbReference type="GO" id="GO:0008171">
    <property type="term" value="F:O-methyltransferase activity"/>
    <property type="evidence" value="ECO:0007669"/>
    <property type="project" value="InterPro"/>
</dbReference>
<dbReference type="CDD" id="cd02440">
    <property type="entry name" value="AdoMet_MTases"/>
    <property type="match status" value="1"/>
</dbReference>
<keyword evidence="1" id="KW-0489">Methyltransferase</keyword>
<dbReference type="PANTHER" id="PTHR10509:SF14">
    <property type="entry name" value="CAFFEOYL-COA O-METHYLTRANSFERASE 3-RELATED"/>
    <property type="match status" value="1"/>
</dbReference>
<dbReference type="PROSITE" id="PS51682">
    <property type="entry name" value="SAM_OMT_I"/>
    <property type="match status" value="1"/>
</dbReference>
<evidence type="ECO:0000256" key="1">
    <source>
        <dbReference type="ARBA" id="ARBA00022603"/>
    </source>
</evidence>
<dbReference type="SUPFAM" id="SSF53335">
    <property type="entry name" value="S-adenosyl-L-methionine-dependent methyltransferases"/>
    <property type="match status" value="1"/>
</dbReference>
<dbReference type="GO" id="GO:0008757">
    <property type="term" value="F:S-adenosylmethionine-dependent methyltransferase activity"/>
    <property type="evidence" value="ECO:0007669"/>
    <property type="project" value="TreeGrafter"/>
</dbReference>
<dbReference type="GO" id="GO:0032259">
    <property type="term" value="P:methylation"/>
    <property type="evidence" value="ECO:0007669"/>
    <property type="project" value="UniProtKB-KW"/>
</dbReference>
<evidence type="ECO:0000256" key="4">
    <source>
        <dbReference type="ARBA" id="ARBA00023453"/>
    </source>
</evidence>
<dbReference type="PANTHER" id="PTHR10509">
    <property type="entry name" value="O-METHYLTRANSFERASE-RELATED"/>
    <property type="match status" value="1"/>
</dbReference>
<name>A0AAN6UYZ7_9PEZI</name>
<dbReference type="InterPro" id="IPR050362">
    <property type="entry name" value="Cation-dep_OMT"/>
</dbReference>
<evidence type="ECO:0000313" key="6">
    <source>
        <dbReference type="Proteomes" id="UP001302676"/>
    </source>
</evidence>
<reference evidence="5" key="2">
    <citation type="submission" date="2023-05" db="EMBL/GenBank/DDBJ databases">
        <authorList>
            <consortium name="Lawrence Berkeley National Laboratory"/>
            <person name="Steindorff A."/>
            <person name="Hensen N."/>
            <person name="Bonometti L."/>
            <person name="Westerberg I."/>
            <person name="Brannstrom I.O."/>
            <person name="Guillou S."/>
            <person name="Cros-Aarteil S."/>
            <person name="Calhoun S."/>
            <person name="Haridas S."/>
            <person name="Kuo A."/>
            <person name="Mondo S."/>
            <person name="Pangilinan J."/>
            <person name="Riley R."/>
            <person name="Labutti K."/>
            <person name="Andreopoulos B."/>
            <person name="Lipzen A."/>
            <person name="Chen C."/>
            <person name="Yanf M."/>
            <person name="Daum C."/>
            <person name="Ng V."/>
            <person name="Clum A."/>
            <person name="Ohm R."/>
            <person name="Martin F."/>
            <person name="Silar P."/>
            <person name="Natvig D."/>
            <person name="Lalanne C."/>
            <person name="Gautier V."/>
            <person name="Ament-Velasquez S.L."/>
            <person name="Kruys A."/>
            <person name="Hutchinson M.I."/>
            <person name="Powell A.J."/>
            <person name="Barry K."/>
            <person name="Miller A.N."/>
            <person name="Grigoriev I.V."/>
            <person name="Debuchy R."/>
            <person name="Gladieux P."/>
            <person name="Thoren M.H."/>
            <person name="Johannesson H."/>
        </authorList>
    </citation>
    <scope>NUCLEOTIDE SEQUENCE</scope>
    <source>
        <strain evidence="5">CBS 141.50</strain>
    </source>
</reference>
<organism evidence="5 6">
    <name type="scientific">Dichotomopilus funicola</name>
    <dbReference type="NCBI Taxonomy" id="1934379"/>
    <lineage>
        <taxon>Eukaryota</taxon>
        <taxon>Fungi</taxon>
        <taxon>Dikarya</taxon>
        <taxon>Ascomycota</taxon>
        <taxon>Pezizomycotina</taxon>
        <taxon>Sordariomycetes</taxon>
        <taxon>Sordariomycetidae</taxon>
        <taxon>Sordariales</taxon>
        <taxon>Chaetomiaceae</taxon>
        <taxon>Dichotomopilus</taxon>
    </lineage>
</organism>
<evidence type="ECO:0000256" key="2">
    <source>
        <dbReference type="ARBA" id="ARBA00022679"/>
    </source>
</evidence>
<comment type="caution">
    <text evidence="5">The sequence shown here is derived from an EMBL/GenBank/DDBJ whole genome shotgun (WGS) entry which is preliminary data.</text>
</comment>
<evidence type="ECO:0000313" key="5">
    <source>
        <dbReference type="EMBL" id="KAK4141484.1"/>
    </source>
</evidence>
<dbReference type="Pfam" id="PF01596">
    <property type="entry name" value="Methyltransf_3"/>
    <property type="match status" value="1"/>
</dbReference>
<keyword evidence="6" id="KW-1185">Reference proteome</keyword>
<protein>
    <submittedName>
        <fullName evidence="5">O-methyltransferase</fullName>
    </submittedName>
</protein>
<dbReference type="Proteomes" id="UP001302676">
    <property type="component" value="Unassembled WGS sequence"/>
</dbReference>
<reference evidence="5" key="1">
    <citation type="journal article" date="2023" name="Mol. Phylogenet. Evol.">
        <title>Genome-scale phylogeny and comparative genomics of the fungal order Sordariales.</title>
        <authorList>
            <person name="Hensen N."/>
            <person name="Bonometti L."/>
            <person name="Westerberg I."/>
            <person name="Brannstrom I.O."/>
            <person name="Guillou S."/>
            <person name="Cros-Aarteil S."/>
            <person name="Calhoun S."/>
            <person name="Haridas S."/>
            <person name="Kuo A."/>
            <person name="Mondo S."/>
            <person name="Pangilinan J."/>
            <person name="Riley R."/>
            <person name="LaButti K."/>
            <person name="Andreopoulos B."/>
            <person name="Lipzen A."/>
            <person name="Chen C."/>
            <person name="Yan M."/>
            <person name="Daum C."/>
            <person name="Ng V."/>
            <person name="Clum A."/>
            <person name="Steindorff A."/>
            <person name="Ohm R.A."/>
            <person name="Martin F."/>
            <person name="Silar P."/>
            <person name="Natvig D.O."/>
            <person name="Lalanne C."/>
            <person name="Gautier V."/>
            <person name="Ament-Velasquez S.L."/>
            <person name="Kruys A."/>
            <person name="Hutchinson M.I."/>
            <person name="Powell A.J."/>
            <person name="Barry K."/>
            <person name="Miller A.N."/>
            <person name="Grigoriev I.V."/>
            <person name="Debuchy R."/>
            <person name="Gladieux P."/>
            <person name="Hiltunen Thoren M."/>
            <person name="Johannesson H."/>
        </authorList>
    </citation>
    <scope>NUCLEOTIDE SEQUENCE</scope>
    <source>
        <strain evidence="5">CBS 141.50</strain>
    </source>
</reference>
<dbReference type="AlphaFoldDB" id="A0AAN6UYZ7"/>
<keyword evidence="2" id="KW-0808">Transferase</keyword>
<comment type="similarity">
    <text evidence="4">Belongs to the class I-like SAM-binding methyltransferase superfamily. Cation-dependent O-methyltransferase family.</text>
</comment>
<keyword evidence="3" id="KW-0949">S-adenosyl-L-methionine</keyword>
<dbReference type="RefSeq" id="XP_062634855.1">
    <property type="nucleotide sequence ID" value="XM_062784461.1"/>
</dbReference>